<evidence type="ECO:0000256" key="4">
    <source>
        <dbReference type="ARBA" id="ARBA00022737"/>
    </source>
</evidence>
<dbReference type="Pfam" id="PF17755">
    <property type="entry name" value="UvrA_DNA-bind"/>
    <property type="match status" value="1"/>
</dbReference>
<feature type="domain" description="ABC transporter" evidence="17">
    <location>
        <begin position="448"/>
        <end position="751"/>
    </location>
</feature>
<evidence type="ECO:0000256" key="1">
    <source>
        <dbReference type="ARBA" id="ARBA00004496"/>
    </source>
</evidence>
<evidence type="ECO:0000256" key="11">
    <source>
        <dbReference type="ARBA" id="ARBA00022881"/>
    </source>
</evidence>
<keyword evidence="5" id="KW-0547">Nucleotide-binding</keyword>
<dbReference type="InterPro" id="IPR017871">
    <property type="entry name" value="ABC_transporter-like_CS"/>
</dbReference>
<name>A0ABV2EY21_9BACL</name>
<dbReference type="RefSeq" id="WP_354495202.1">
    <property type="nucleotide sequence ID" value="NZ_JBEPLV010000001.1"/>
</dbReference>
<protein>
    <recommendedName>
        <fullName evidence="15">UvrABC system protein A</fullName>
    </recommendedName>
    <alternativeName>
        <fullName evidence="16">Excinuclease ABC subunit A</fullName>
    </alternativeName>
</protein>
<dbReference type="Pfam" id="PF00005">
    <property type="entry name" value="ABC_tran"/>
    <property type="match status" value="1"/>
</dbReference>
<dbReference type="Proteomes" id="UP001549098">
    <property type="component" value="Unassembled WGS sequence"/>
</dbReference>
<keyword evidence="13" id="KW-0234">DNA repair</keyword>
<evidence type="ECO:0000256" key="8">
    <source>
        <dbReference type="ARBA" id="ARBA00022771"/>
    </source>
</evidence>
<comment type="subcellular location">
    <subcellularLocation>
        <location evidence="1">Cytoplasm</location>
    </subcellularLocation>
</comment>
<evidence type="ECO:0000256" key="10">
    <source>
        <dbReference type="ARBA" id="ARBA00022840"/>
    </source>
</evidence>
<dbReference type="PROSITE" id="PS00211">
    <property type="entry name" value="ABC_TRANSPORTER_1"/>
    <property type="match status" value="1"/>
</dbReference>
<keyword evidence="9" id="KW-0862">Zinc</keyword>
<evidence type="ECO:0000256" key="7">
    <source>
        <dbReference type="ARBA" id="ARBA00022769"/>
    </source>
</evidence>
<dbReference type="PROSITE" id="PS50893">
    <property type="entry name" value="ABC_TRANSPORTER_2"/>
    <property type="match status" value="1"/>
</dbReference>
<evidence type="ECO:0000256" key="9">
    <source>
        <dbReference type="ARBA" id="ARBA00022833"/>
    </source>
</evidence>
<evidence type="ECO:0000259" key="17">
    <source>
        <dbReference type="PROSITE" id="PS50893"/>
    </source>
</evidence>
<keyword evidence="11" id="KW-0267">Excision nuclease</keyword>
<keyword evidence="12" id="KW-0238">DNA-binding</keyword>
<dbReference type="Gene3D" id="1.20.1580.10">
    <property type="entry name" value="ABC transporter ATPase like domain"/>
    <property type="match status" value="2"/>
</dbReference>
<keyword evidence="6" id="KW-0227">DNA damage</keyword>
<gene>
    <name evidence="18" type="ORF">ABID47_001107</name>
</gene>
<evidence type="ECO:0000313" key="19">
    <source>
        <dbReference type="Proteomes" id="UP001549098"/>
    </source>
</evidence>
<comment type="caution">
    <text evidence="18">The sequence shown here is derived from an EMBL/GenBank/DDBJ whole genome shotgun (WGS) entry which is preliminary data.</text>
</comment>
<dbReference type="Gene3D" id="1.10.8.280">
    <property type="entry name" value="ABC transporter ATPase domain-like"/>
    <property type="match status" value="1"/>
</dbReference>
<keyword evidence="4" id="KW-0677">Repeat</keyword>
<accession>A0ABV2EY21</accession>
<evidence type="ECO:0000256" key="14">
    <source>
        <dbReference type="ARBA" id="ARBA00038000"/>
    </source>
</evidence>
<dbReference type="InterPro" id="IPR003439">
    <property type="entry name" value="ABC_transporter-like_ATP-bd"/>
</dbReference>
<keyword evidence="2" id="KW-0963">Cytoplasm</keyword>
<evidence type="ECO:0000256" key="15">
    <source>
        <dbReference type="ARBA" id="ARBA00039316"/>
    </source>
</evidence>
<dbReference type="CDD" id="cd03270">
    <property type="entry name" value="ABC_UvrA_I"/>
    <property type="match status" value="1"/>
</dbReference>
<evidence type="ECO:0000256" key="2">
    <source>
        <dbReference type="ARBA" id="ARBA00022490"/>
    </source>
</evidence>
<comment type="similarity">
    <text evidence="14">Belongs to the ABC transporter superfamily. UvrA family.</text>
</comment>
<keyword evidence="3" id="KW-0479">Metal-binding</keyword>
<dbReference type="PANTHER" id="PTHR43152">
    <property type="entry name" value="UVRABC SYSTEM PROTEIN A"/>
    <property type="match status" value="1"/>
</dbReference>
<sequence length="751" mass="82017">MSESSQEYIVISAARENNLKNVSLQIPKRKISIFTGVSGSGKSSIVFDTIAAESTRLLNENFSMFVRTFLPKYPQPDADAIENLSMAVIVDQKRLGGGSHSTMGTITDISPILRLLFSRVGQPYVGGANMFSFNDPQGMCPECNGIGRSLGVDMSKAVDMFKSLREGAIMLPGYTVDGWEWNMLIQSGSFDPDKKLSDYSDEELDQLLYGKARKVKMDFAGKATNITVEGVIEKFTNKYIKQDVKTKSERTQQTVAPFMTEGPCSSCHGARLSQAALGCKINGHNIAELSSMEVGHLIRVIREIDDAAAAPMVKSLTERLQHLVDIGLDYLTLDRETDTLSGGESQRVKMVKHLSGSLVDVTYIFDEPSVGLHPRDVHRLNELLQKLRDKGNTVLVVEHDPDVIKVADHIVDVGPHAGSRGGTIVYEGSYSGLLESGTLTGTHMRRQLQLKQDCRQPSGKLSIRNANLHNLQNVNVDIPSGVLNVITGVAGSGKSTLINDVFLSQHPDAIVIDQSAIGVSTRSNPATYTGILDDVRKAFASANKVSPSLFSFNSKGACENCQGLGVVYLDLSFFESVKLPCEVCGGKRFKEEVLEYKLNGKSIAEVLEMTVEQALEFFQIKEVVRKLQAMNDVGLNYITLGQPLSTLSGGECQRIKLASELHKKGSIYVMDEPTTGLHMSDIGHLLEIMNRLVDAGNTVIVIEHNLEVISQADWIIDMGPDGGSKGGQVVFEGTPQEIIHAEQSITGKYLR</sequence>
<keyword evidence="10" id="KW-0067">ATP-binding</keyword>
<evidence type="ECO:0000256" key="16">
    <source>
        <dbReference type="ARBA" id="ARBA00042156"/>
    </source>
</evidence>
<evidence type="ECO:0000256" key="6">
    <source>
        <dbReference type="ARBA" id="ARBA00022763"/>
    </source>
</evidence>
<dbReference type="EMBL" id="JBEPLV010000001">
    <property type="protein sequence ID" value="MET3544513.1"/>
    <property type="molecule type" value="Genomic_DNA"/>
</dbReference>
<evidence type="ECO:0000256" key="13">
    <source>
        <dbReference type="ARBA" id="ARBA00023204"/>
    </source>
</evidence>
<reference evidence="18 19" key="1">
    <citation type="submission" date="2024-06" db="EMBL/GenBank/DDBJ databases">
        <title>Genomic Encyclopedia of Type Strains, Phase IV (KMG-IV): sequencing the most valuable type-strain genomes for metagenomic binning, comparative biology and taxonomic classification.</title>
        <authorList>
            <person name="Goeker M."/>
        </authorList>
    </citation>
    <scope>NUCLEOTIDE SEQUENCE [LARGE SCALE GENOMIC DNA]</scope>
    <source>
        <strain evidence="18 19">DSM 17253</strain>
    </source>
</reference>
<keyword evidence="7" id="KW-0228">DNA excision</keyword>
<evidence type="ECO:0000313" key="18">
    <source>
        <dbReference type="EMBL" id="MET3544513.1"/>
    </source>
</evidence>
<dbReference type="InterPro" id="IPR027417">
    <property type="entry name" value="P-loop_NTPase"/>
</dbReference>
<evidence type="ECO:0000256" key="3">
    <source>
        <dbReference type="ARBA" id="ARBA00022723"/>
    </source>
</evidence>
<dbReference type="PANTHER" id="PTHR43152:SF3">
    <property type="entry name" value="UVRABC SYSTEM PROTEIN A"/>
    <property type="match status" value="1"/>
</dbReference>
<keyword evidence="8" id="KW-0863">Zinc-finger</keyword>
<dbReference type="InterPro" id="IPR041552">
    <property type="entry name" value="UvrA_DNA-bd"/>
</dbReference>
<organism evidence="18 19">
    <name type="scientific">Paenibacillus favisporus</name>
    <dbReference type="NCBI Taxonomy" id="221028"/>
    <lineage>
        <taxon>Bacteria</taxon>
        <taxon>Bacillati</taxon>
        <taxon>Bacillota</taxon>
        <taxon>Bacilli</taxon>
        <taxon>Bacillales</taxon>
        <taxon>Paenibacillaceae</taxon>
        <taxon>Paenibacillus</taxon>
    </lineage>
</organism>
<proteinExistence type="inferred from homology"/>
<evidence type="ECO:0000256" key="12">
    <source>
        <dbReference type="ARBA" id="ARBA00023125"/>
    </source>
</evidence>
<keyword evidence="19" id="KW-1185">Reference proteome</keyword>
<evidence type="ECO:0000256" key="5">
    <source>
        <dbReference type="ARBA" id="ARBA00022741"/>
    </source>
</evidence>
<dbReference type="SUPFAM" id="SSF52540">
    <property type="entry name" value="P-loop containing nucleoside triphosphate hydrolases"/>
    <property type="match status" value="2"/>
</dbReference>
<dbReference type="Gene3D" id="3.40.50.300">
    <property type="entry name" value="P-loop containing nucleotide triphosphate hydrolases"/>
    <property type="match status" value="2"/>
</dbReference>